<dbReference type="InterPro" id="IPR011605">
    <property type="entry name" value="NusB_fam"/>
</dbReference>
<gene>
    <name evidence="6 8" type="primary">nusB</name>
    <name evidence="8" type="ORF">EII39_00920</name>
</gene>
<evidence type="ECO:0000256" key="4">
    <source>
        <dbReference type="ARBA" id="ARBA00023015"/>
    </source>
</evidence>
<dbReference type="Pfam" id="PF01029">
    <property type="entry name" value="NusB"/>
    <property type="match status" value="1"/>
</dbReference>
<sequence>MRTSSMTDILLESRRGLRQRAFQALMSLEYEGDLVEACRFAYSYDKDEEACKAAEADIPAFLLNLVSGVVQSKDDLDKKIAQHLKKGWTVDRLTLVEKNILRLGIFEITEFDTPQLVAVNEAIELSKQFSDEKSSKFINGILSQFIVE</sequence>
<dbReference type="GO" id="GO:0031564">
    <property type="term" value="P:transcription antitermination"/>
    <property type="evidence" value="ECO:0007669"/>
    <property type="project" value="UniProtKB-KW"/>
</dbReference>
<dbReference type="SUPFAM" id="SSF48013">
    <property type="entry name" value="NusB-like"/>
    <property type="match status" value="1"/>
</dbReference>
<dbReference type="AlphaFoldDB" id="A0A3P1SAL0"/>
<dbReference type="NCBIfam" id="TIGR01951">
    <property type="entry name" value="nusB"/>
    <property type="match status" value="1"/>
</dbReference>
<comment type="function">
    <text evidence="6">Involved in transcription antitermination. Required for transcription of ribosomal RNA (rRNA) genes. Binds specifically to the boxA antiterminator sequence of the ribosomal RNA (rrn) operons.</text>
</comment>
<evidence type="ECO:0000259" key="7">
    <source>
        <dbReference type="Pfam" id="PF01029"/>
    </source>
</evidence>
<evidence type="ECO:0000313" key="9">
    <source>
        <dbReference type="Proteomes" id="UP000277597"/>
    </source>
</evidence>
<keyword evidence="4 6" id="KW-0805">Transcription regulation</keyword>
<accession>A0A3P1SAL0</accession>
<name>A0A3P1SAL0_STRSA</name>
<evidence type="ECO:0000256" key="3">
    <source>
        <dbReference type="ARBA" id="ARBA00022884"/>
    </source>
</evidence>
<evidence type="ECO:0000256" key="5">
    <source>
        <dbReference type="ARBA" id="ARBA00023163"/>
    </source>
</evidence>
<keyword evidence="2 6" id="KW-0889">Transcription antitermination</keyword>
<protein>
    <recommendedName>
        <fullName evidence="6">Transcription antitermination protein NusB</fullName>
    </recommendedName>
    <alternativeName>
        <fullName evidence="6">Antitermination factor NusB</fullName>
    </alternativeName>
</protein>
<dbReference type="Proteomes" id="UP000277597">
    <property type="component" value="Unassembled WGS sequence"/>
</dbReference>
<keyword evidence="3 6" id="KW-0694">RNA-binding</keyword>
<comment type="similarity">
    <text evidence="1 6">Belongs to the NusB family.</text>
</comment>
<dbReference type="PANTHER" id="PTHR11078">
    <property type="entry name" value="N UTILIZATION SUBSTANCE PROTEIN B-RELATED"/>
    <property type="match status" value="1"/>
</dbReference>
<dbReference type="InterPro" id="IPR035926">
    <property type="entry name" value="NusB-like_sf"/>
</dbReference>
<dbReference type="PANTHER" id="PTHR11078:SF3">
    <property type="entry name" value="ANTITERMINATION NUSB DOMAIN-CONTAINING PROTEIN"/>
    <property type="match status" value="1"/>
</dbReference>
<dbReference type="InterPro" id="IPR006027">
    <property type="entry name" value="NusB_RsmB_TIM44"/>
</dbReference>
<comment type="caution">
    <text evidence="8">The sequence shown here is derived from an EMBL/GenBank/DDBJ whole genome shotgun (WGS) entry which is preliminary data.</text>
</comment>
<dbReference type="HAMAP" id="MF_00073">
    <property type="entry name" value="NusB"/>
    <property type="match status" value="1"/>
</dbReference>
<keyword evidence="5 6" id="KW-0804">Transcription</keyword>
<feature type="domain" description="NusB/RsmB/TIM44" evidence="7">
    <location>
        <begin position="18"/>
        <end position="145"/>
    </location>
</feature>
<organism evidence="8 9">
    <name type="scientific">Streptococcus sanguinis</name>
    <dbReference type="NCBI Taxonomy" id="1305"/>
    <lineage>
        <taxon>Bacteria</taxon>
        <taxon>Bacillati</taxon>
        <taxon>Bacillota</taxon>
        <taxon>Bacilli</taxon>
        <taxon>Lactobacillales</taxon>
        <taxon>Streptococcaceae</taxon>
        <taxon>Streptococcus</taxon>
    </lineage>
</organism>
<reference evidence="8 9" key="1">
    <citation type="submission" date="2018-11" db="EMBL/GenBank/DDBJ databases">
        <title>Genomes From Bacteria Associated with the Canine Oral Cavity: a Test Case for Automated Genome-Based Taxonomic Assignment.</title>
        <authorList>
            <person name="Coil D.A."/>
            <person name="Jospin G."/>
            <person name="Darling A.E."/>
            <person name="Wallis C."/>
            <person name="Davis I.J."/>
            <person name="Harris S."/>
            <person name="Eisen J.A."/>
            <person name="Holcombe L.J."/>
            <person name="O'Flynn C."/>
        </authorList>
    </citation>
    <scope>NUCLEOTIDE SEQUENCE [LARGE SCALE GENOMIC DNA]</scope>
    <source>
        <strain evidence="8 9">OH953</strain>
    </source>
</reference>
<dbReference type="EMBL" id="RQZI01000001">
    <property type="protein sequence ID" value="RRC93920.1"/>
    <property type="molecule type" value="Genomic_DNA"/>
</dbReference>
<dbReference type="NCBIfam" id="NF001223">
    <property type="entry name" value="PRK00202.1-1"/>
    <property type="match status" value="1"/>
</dbReference>
<proteinExistence type="inferred from homology"/>
<evidence type="ECO:0000313" key="8">
    <source>
        <dbReference type="EMBL" id="RRC93920.1"/>
    </source>
</evidence>
<dbReference type="GO" id="GO:0006353">
    <property type="term" value="P:DNA-templated transcription termination"/>
    <property type="evidence" value="ECO:0007669"/>
    <property type="project" value="UniProtKB-UniRule"/>
</dbReference>
<dbReference type="GO" id="GO:0005829">
    <property type="term" value="C:cytosol"/>
    <property type="evidence" value="ECO:0007669"/>
    <property type="project" value="TreeGrafter"/>
</dbReference>
<dbReference type="Gene3D" id="1.10.940.10">
    <property type="entry name" value="NusB-like"/>
    <property type="match status" value="1"/>
</dbReference>
<evidence type="ECO:0000256" key="1">
    <source>
        <dbReference type="ARBA" id="ARBA00005952"/>
    </source>
</evidence>
<evidence type="ECO:0000256" key="6">
    <source>
        <dbReference type="HAMAP-Rule" id="MF_00073"/>
    </source>
</evidence>
<dbReference type="GO" id="GO:0003723">
    <property type="term" value="F:RNA binding"/>
    <property type="evidence" value="ECO:0007669"/>
    <property type="project" value="UniProtKB-UniRule"/>
</dbReference>
<evidence type="ECO:0000256" key="2">
    <source>
        <dbReference type="ARBA" id="ARBA00022814"/>
    </source>
</evidence>